<evidence type="ECO:0000313" key="2">
    <source>
        <dbReference type="Proteomes" id="UP000507470"/>
    </source>
</evidence>
<sequence>MERDHIRQEHFDLRERVVEMRGRSMRRIFYSGLHVIFSTGVTTDLYNNDTSPNMVNIPVRWNSEMKDQFVETVEDKLSTEDLFKKLVTLNVESDTFQTDLDNFVEFFNSIFIDLAYKCFGDKVFVITSRIGKTSCFNHGLIKIVIRRDLNFTRQSE</sequence>
<accession>A0A6J8ABF0</accession>
<protein>
    <submittedName>
        <fullName evidence="1">Uncharacterized protein</fullName>
    </submittedName>
</protein>
<organism evidence="1 2">
    <name type="scientific">Mytilus coruscus</name>
    <name type="common">Sea mussel</name>
    <dbReference type="NCBI Taxonomy" id="42192"/>
    <lineage>
        <taxon>Eukaryota</taxon>
        <taxon>Metazoa</taxon>
        <taxon>Spiralia</taxon>
        <taxon>Lophotrochozoa</taxon>
        <taxon>Mollusca</taxon>
        <taxon>Bivalvia</taxon>
        <taxon>Autobranchia</taxon>
        <taxon>Pteriomorphia</taxon>
        <taxon>Mytilida</taxon>
        <taxon>Mytiloidea</taxon>
        <taxon>Mytilidae</taxon>
        <taxon>Mytilinae</taxon>
        <taxon>Mytilus</taxon>
    </lineage>
</organism>
<evidence type="ECO:0000313" key="1">
    <source>
        <dbReference type="EMBL" id="CAC5364801.1"/>
    </source>
</evidence>
<name>A0A6J8ABF0_MYTCO</name>
<reference evidence="1 2" key="1">
    <citation type="submission" date="2020-06" db="EMBL/GenBank/DDBJ databases">
        <authorList>
            <person name="Li R."/>
            <person name="Bekaert M."/>
        </authorList>
    </citation>
    <scope>NUCLEOTIDE SEQUENCE [LARGE SCALE GENOMIC DNA]</scope>
    <source>
        <strain evidence="2">wild</strain>
    </source>
</reference>
<dbReference type="EMBL" id="CACVKT020001076">
    <property type="protein sequence ID" value="CAC5364801.1"/>
    <property type="molecule type" value="Genomic_DNA"/>
</dbReference>
<proteinExistence type="predicted"/>
<keyword evidence="2" id="KW-1185">Reference proteome</keyword>
<gene>
    <name evidence="1" type="ORF">MCOR_5718</name>
</gene>
<dbReference type="AlphaFoldDB" id="A0A6J8ABF0"/>
<dbReference type="Proteomes" id="UP000507470">
    <property type="component" value="Unassembled WGS sequence"/>
</dbReference>